<reference evidence="2 3" key="1">
    <citation type="journal article" date="2007" name="Nature">
        <title>Evolution of genes and genomes on the Drosophila phylogeny.</title>
        <authorList>
            <consortium name="Drosophila 12 Genomes Consortium"/>
            <person name="Clark A.G."/>
            <person name="Eisen M.B."/>
            <person name="Smith D.R."/>
            <person name="Bergman C.M."/>
            <person name="Oliver B."/>
            <person name="Markow T.A."/>
            <person name="Kaufman T.C."/>
            <person name="Kellis M."/>
            <person name="Gelbart W."/>
            <person name="Iyer V.N."/>
            <person name="Pollard D.A."/>
            <person name="Sackton T.B."/>
            <person name="Larracuente A.M."/>
            <person name="Singh N.D."/>
            <person name="Abad J.P."/>
            <person name="Abt D.N."/>
            <person name="Adryan B."/>
            <person name="Aguade M."/>
            <person name="Akashi H."/>
            <person name="Anderson W.W."/>
            <person name="Aquadro C.F."/>
            <person name="Ardell D.H."/>
            <person name="Arguello R."/>
            <person name="Artieri C.G."/>
            <person name="Barbash D.A."/>
            <person name="Barker D."/>
            <person name="Barsanti P."/>
            <person name="Batterham P."/>
            <person name="Batzoglou S."/>
            <person name="Begun D."/>
            <person name="Bhutkar A."/>
            <person name="Blanco E."/>
            <person name="Bosak S.A."/>
            <person name="Bradley R.K."/>
            <person name="Brand A.D."/>
            <person name="Brent M.R."/>
            <person name="Brooks A.N."/>
            <person name="Brown R.H."/>
            <person name="Butlin R.K."/>
            <person name="Caggese C."/>
            <person name="Calvi B.R."/>
            <person name="Bernardo de Carvalho A."/>
            <person name="Caspi A."/>
            <person name="Castrezana S."/>
            <person name="Celniker S.E."/>
            <person name="Chang J.L."/>
            <person name="Chapple C."/>
            <person name="Chatterji S."/>
            <person name="Chinwalla A."/>
            <person name="Civetta A."/>
            <person name="Clifton S.W."/>
            <person name="Comeron J.M."/>
            <person name="Costello J.C."/>
            <person name="Coyne J.A."/>
            <person name="Daub J."/>
            <person name="David R.G."/>
            <person name="Delcher A.L."/>
            <person name="Delehaunty K."/>
            <person name="Do C.B."/>
            <person name="Ebling H."/>
            <person name="Edwards K."/>
            <person name="Eickbush T."/>
            <person name="Evans J.D."/>
            <person name="Filipski A."/>
            <person name="Findeiss S."/>
            <person name="Freyhult E."/>
            <person name="Fulton L."/>
            <person name="Fulton R."/>
            <person name="Garcia A.C."/>
            <person name="Gardiner A."/>
            <person name="Garfield D.A."/>
            <person name="Garvin B.E."/>
            <person name="Gibson G."/>
            <person name="Gilbert D."/>
            <person name="Gnerre S."/>
            <person name="Godfrey J."/>
            <person name="Good R."/>
            <person name="Gotea V."/>
            <person name="Gravely B."/>
            <person name="Greenberg A.J."/>
            <person name="Griffiths-Jones S."/>
            <person name="Gross S."/>
            <person name="Guigo R."/>
            <person name="Gustafson E.A."/>
            <person name="Haerty W."/>
            <person name="Hahn M.W."/>
            <person name="Halligan D.L."/>
            <person name="Halpern A.L."/>
            <person name="Halter G.M."/>
            <person name="Han M.V."/>
            <person name="Heger A."/>
            <person name="Hillier L."/>
            <person name="Hinrichs A.S."/>
            <person name="Holmes I."/>
            <person name="Hoskins R.A."/>
            <person name="Hubisz M.J."/>
            <person name="Hultmark D."/>
            <person name="Huntley M.A."/>
            <person name="Jaffe D.B."/>
            <person name="Jagadeeshan S."/>
            <person name="Jeck W.R."/>
            <person name="Johnson J."/>
            <person name="Jones C.D."/>
            <person name="Jordan W.C."/>
            <person name="Karpen G.H."/>
            <person name="Kataoka E."/>
            <person name="Keightley P.D."/>
            <person name="Kheradpour P."/>
            <person name="Kirkness E.F."/>
            <person name="Koerich L.B."/>
            <person name="Kristiansen K."/>
            <person name="Kudrna D."/>
            <person name="Kulathinal R.J."/>
            <person name="Kumar S."/>
            <person name="Kwok R."/>
            <person name="Lander E."/>
            <person name="Langley C.H."/>
            <person name="Lapoint R."/>
            <person name="Lazzaro B.P."/>
            <person name="Lee S.J."/>
            <person name="Levesque L."/>
            <person name="Li R."/>
            <person name="Lin C.F."/>
            <person name="Lin M.F."/>
            <person name="Lindblad-Toh K."/>
            <person name="Llopart A."/>
            <person name="Long M."/>
            <person name="Low L."/>
            <person name="Lozovsky E."/>
            <person name="Lu J."/>
            <person name="Luo M."/>
            <person name="Machado C.A."/>
            <person name="Makalowski W."/>
            <person name="Marzo M."/>
            <person name="Matsuda M."/>
            <person name="Matzkin L."/>
            <person name="McAllister B."/>
            <person name="McBride C.S."/>
            <person name="McKernan B."/>
            <person name="McKernan K."/>
            <person name="Mendez-Lago M."/>
            <person name="Minx P."/>
            <person name="Mollenhauer M.U."/>
            <person name="Montooth K."/>
            <person name="Mount S.M."/>
            <person name="Mu X."/>
            <person name="Myers E."/>
            <person name="Negre B."/>
            <person name="Newfeld S."/>
            <person name="Nielsen R."/>
            <person name="Noor M.A."/>
            <person name="O'Grady P."/>
            <person name="Pachter L."/>
            <person name="Papaceit M."/>
            <person name="Parisi M.J."/>
            <person name="Parisi M."/>
            <person name="Parts L."/>
            <person name="Pedersen J.S."/>
            <person name="Pesole G."/>
            <person name="Phillippy A.M."/>
            <person name="Ponting C.P."/>
            <person name="Pop M."/>
            <person name="Porcelli D."/>
            <person name="Powell J.R."/>
            <person name="Prohaska S."/>
            <person name="Pruitt K."/>
            <person name="Puig M."/>
            <person name="Quesneville H."/>
            <person name="Ram K.R."/>
            <person name="Rand D."/>
            <person name="Rasmussen M.D."/>
            <person name="Reed L.K."/>
            <person name="Reenan R."/>
            <person name="Reily A."/>
            <person name="Remington K.A."/>
            <person name="Rieger T.T."/>
            <person name="Ritchie M.G."/>
            <person name="Robin C."/>
            <person name="Rogers Y.H."/>
            <person name="Rohde C."/>
            <person name="Rozas J."/>
            <person name="Rubenfield M.J."/>
            <person name="Ruiz A."/>
            <person name="Russo S."/>
            <person name="Salzberg S.L."/>
            <person name="Sanchez-Gracia A."/>
            <person name="Saranga D.J."/>
            <person name="Sato H."/>
            <person name="Schaeffer S.W."/>
            <person name="Schatz M.C."/>
            <person name="Schlenke T."/>
            <person name="Schwartz R."/>
            <person name="Segarra C."/>
            <person name="Singh R.S."/>
            <person name="Sirot L."/>
            <person name="Sirota M."/>
            <person name="Sisneros N.B."/>
            <person name="Smith C.D."/>
            <person name="Smith T.F."/>
            <person name="Spieth J."/>
            <person name="Stage D.E."/>
            <person name="Stark A."/>
            <person name="Stephan W."/>
            <person name="Strausberg R.L."/>
            <person name="Strempel S."/>
            <person name="Sturgill D."/>
            <person name="Sutton G."/>
            <person name="Sutton G.G."/>
            <person name="Tao W."/>
            <person name="Teichmann S."/>
            <person name="Tobari Y.N."/>
            <person name="Tomimura Y."/>
            <person name="Tsolas J.M."/>
            <person name="Valente V.L."/>
            <person name="Venter E."/>
            <person name="Venter J.C."/>
            <person name="Vicario S."/>
            <person name="Vieira F.G."/>
            <person name="Vilella A.J."/>
            <person name="Villasante A."/>
            <person name="Walenz B."/>
            <person name="Wang J."/>
            <person name="Wasserman M."/>
            <person name="Watts T."/>
            <person name="Wilson D."/>
            <person name="Wilson R.K."/>
            <person name="Wing R.A."/>
            <person name="Wolfner M.F."/>
            <person name="Wong A."/>
            <person name="Wong G.K."/>
            <person name="Wu C.I."/>
            <person name="Wu G."/>
            <person name="Yamamoto D."/>
            <person name="Yang H.P."/>
            <person name="Yang S.P."/>
            <person name="Yorke J.A."/>
            <person name="Yoshida K."/>
            <person name="Zdobnov E."/>
            <person name="Zhang P."/>
            <person name="Zhang Y."/>
            <person name="Zimin A.V."/>
            <person name="Baldwin J."/>
            <person name="Abdouelleil A."/>
            <person name="Abdulkadir J."/>
            <person name="Abebe A."/>
            <person name="Abera B."/>
            <person name="Abreu J."/>
            <person name="Acer S.C."/>
            <person name="Aftuck L."/>
            <person name="Alexander A."/>
            <person name="An P."/>
            <person name="Anderson E."/>
            <person name="Anderson S."/>
            <person name="Arachi H."/>
            <person name="Azer M."/>
            <person name="Bachantsang P."/>
            <person name="Barry A."/>
            <person name="Bayul T."/>
            <person name="Berlin A."/>
            <person name="Bessette D."/>
            <person name="Bloom T."/>
            <person name="Blye J."/>
            <person name="Boguslavskiy L."/>
            <person name="Bonnet C."/>
            <person name="Boukhgalter B."/>
            <person name="Bourzgui I."/>
            <person name="Brown A."/>
            <person name="Cahill P."/>
            <person name="Channer S."/>
            <person name="Cheshatsang Y."/>
            <person name="Chuda L."/>
            <person name="Citroen M."/>
            <person name="Collymore A."/>
            <person name="Cooke P."/>
            <person name="Costello M."/>
            <person name="D'Aco K."/>
            <person name="Daza R."/>
            <person name="De Haan G."/>
            <person name="DeGray S."/>
            <person name="DeMaso C."/>
            <person name="Dhargay N."/>
            <person name="Dooley K."/>
            <person name="Dooley E."/>
            <person name="Doricent M."/>
            <person name="Dorje P."/>
            <person name="Dorjee K."/>
            <person name="Dupes A."/>
            <person name="Elong R."/>
            <person name="Falk J."/>
            <person name="Farina A."/>
            <person name="Faro S."/>
            <person name="Ferguson D."/>
            <person name="Fisher S."/>
            <person name="Foley C.D."/>
            <person name="Franke A."/>
            <person name="Friedrich D."/>
            <person name="Gadbois L."/>
            <person name="Gearin G."/>
            <person name="Gearin C.R."/>
            <person name="Giannoukos G."/>
            <person name="Goode T."/>
            <person name="Graham J."/>
            <person name="Grandbois E."/>
            <person name="Grewal S."/>
            <person name="Gyaltsen K."/>
            <person name="Hafez N."/>
            <person name="Hagos B."/>
            <person name="Hall J."/>
            <person name="Henson C."/>
            <person name="Hollinger A."/>
            <person name="Honan T."/>
            <person name="Huard M.D."/>
            <person name="Hughes L."/>
            <person name="Hurhula B."/>
            <person name="Husby M.E."/>
            <person name="Kamat A."/>
            <person name="Kanga B."/>
            <person name="Kashin S."/>
            <person name="Khazanovich D."/>
            <person name="Kisner P."/>
            <person name="Lance K."/>
            <person name="Lara M."/>
            <person name="Lee W."/>
            <person name="Lennon N."/>
            <person name="Letendre F."/>
            <person name="LeVine R."/>
            <person name="Lipovsky A."/>
            <person name="Liu X."/>
            <person name="Liu J."/>
            <person name="Liu S."/>
            <person name="Lokyitsang T."/>
            <person name="Lokyitsang Y."/>
            <person name="Lubonja R."/>
            <person name="Lui A."/>
            <person name="MacDonald P."/>
            <person name="Magnisalis V."/>
            <person name="Maru K."/>
            <person name="Matthews C."/>
            <person name="McCusker W."/>
            <person name="McDonough S."/>
            <person name="Mehta T."/>
            <person name="Meldrim J."/>
            <person name="Meneus L."/>
            <person name="Mihai O."/>
            <person name="Mihalev A."/>
            <person name="Mihova T."/>
            <person name="Mittelman R."/>
            <person name="Mlenga V."/>
            <person name="Montmayeur A."/>
            <person name="Mulrain L."/>
            <person name="Navidi A."/>
            <person name="Naylor J."/>
            <person name="Negash T."/>
            <person name="Nguyen T."/>
            <person name="Nguyen N."/>
            <person name="Nicol R."/>
            <person name="Norbu C."/>
            <person name="Norbu N."/>
            <person name="Novod N."/>
            <person name="O'Neill B."/>
            <person name="Osman S."/>
            <person name="Markiewicz E."/>
            <person name="Oyono O.L."/>
            <person name="Patti C."/>
            <person name="Phunkhang P."/>
            <person name="Pierre F."/>
            <person name="Priest M."/>
            <person name="Raghuraman S."/>
            <person name="Rege F."/>
            <person name="Reyes R."/>
            <person name="Rise C."/>
            <person name="Rogov P."/>
            <person name="Ross K."/>
            <person name="Ryan E."/>
            <person name="Settipalli S."/>
            <person name="Shea T."/>
            <person name="Sherpa N."/>
            <person name="Shi L."/>
            <person name="Shih D."/>
            <person name="Sparrow T."/>
            <person name="Spaulding J."/>
            <person name="Stalker J."/>
            <person name="Stange-Thomann N."/>
            <person name="Stavropoulos S."/>
            <person name="Stone C."/>
            <person name="Strader C."/>
            <person name="Tesfaye S."/>
            <person name="Thomson T."/>
            <person name="Thoulutsang Y."/>
            <person name="Thoulutsang D."/>
            <person name="Topham K."/>
            <person name="Topping I."/>
            <person name="Tsamla T."/>
            <person name="Vassiliev H."/>
            <person name="Vo A."/>
            <person name="Wangchuk T."/>
            <person name="Wangdi T."/>
            <person name="Weiand M."/>
            <person name="Wilkinson J."/>
            <person name="Wilson A."/>
            <person name="Yadav S."/>
            <person name="Young G."/>
            <person name="Yu Q."/>
            <person name="Zembek L."/>
            <person name="Zhong D."/>
            <person name="Zimmer A."/>
            <person name="Zwirko Z."/>
            <person name="Jaffe D.B."/>
            <person name="Alvarez P."/>
            <person name="Brockman W."/>
            <person name="Butler J."/>
            <person name="Chin C."/>
            <person name="Gnerre S."/>
            <person name="Grabherr M."/>
            <person name="Kleber M."/>
            <person name="Mauceli E."/>
            <person name="MacCallum I."/>
        </authorList>
    </citation>
    <scope>NUCLEOTIDE SEQUENCE [LARGE SCALE GENOMIC DNA]</scope>
    <source>
        <strain evidence="2 3">TSC#14021-0224.01</strain>
    </source>
</reference>
<dbReference type="PhylomeDB" id="B3P3K6"/>
<dbReference type="AlphaFoldDB" id="B3P3K6"/>
<dbReference type="GO" id="GO:0005730">
    <property type="term" value="C:nucleolus"/>
    <property type="evidence" value="ECO:0007669"/>
    <property type="project" value="EnsemblMetazoa"/>
</dbReference>
<feature type="chain" id="PRO_5002796083" evidence="1">
    <location>
        <begin position="25"/>
        <end position="98"/>
    </location>
</feature>
<evidence type="ECO:0000256" key="1">
    <source>
        <dbReference type="SAM" id="SignalP"/>
    </source>
</evidence>
<feature type="signal peptide" evidence="1">
    <location>
        <begin position="1"/>
        <end position="24"/>
    </location>
</feature>
<keyword evidence="1" id="KW-0732">Signal</keyword>
<name>B3P3K6_DROER</name>
<dbReference type="GO" id="GO:0042645">
    <property type="term" value="C:mitochondrial nucleoid"/>
    <property type="evidence" value="ECO:0007669"/>
    <property type="project" value="EnsemblMetazoa"/>
</dbReference>
<proteinExistence type="predicted"/>
<dbReference type="GO" id="GO:1903108">
    <property type="term" value="P:regulation of mitochondrial transcription"/>
    <property type="evidence" value="ECO:0007669"/>
    <property type="project" value="EnsemblMetazoa"/>
</dbReference>
<dbReference type="PROSITE" id="PS51257">
    <property type="entry name" value="PROKAR_LIPOPROTEIN"/>
    <property type="match status" value="1"/>
</dbReference>
<dbReference type="EMBL" id="CH954181">
    <property type="protein sequence ID" value="EDV48894.1"/>
    <property type="molecule type" value="Genomic_DNA"/>
</dbReference>
<dbReference type="GO" id="GO:0005667">
    <property type="term" value="C:transcription regulator complex"/>
    <property type="evidence" value="ECO:0007669"/>
    <property type="project" value="EnsemblMetazoa"/>
</dbReference>
<sequence length="98" mass="10349">MKATSIILSGVLVLAACLLRSSEAVTCTADPTVTGCIDCTTSPTDPECKEKEDGSQEARSKEARCLEEECTKEEGPKAQEAKPSGLKPTSLSLTIIVF</sequence>
<dbReference type="Proteomes" id="UP000008711">
    <property type="component" value="Unassembled WGS sequence"/>
</dbReference>
<gene>
    <name evidence="2" type="primary">Dere\GG16859</name>
    <name evidence="2" type="ORF">Dere_GG16859</name>
</gene>
<protein>
    <submittedName>
        <fullName evidence="2">GG16859</fullName>
    </submittedName>
</protein>
<keyword evidence="3" id="KW-1185">Reference proteome</keyword>
<evidence type="ECO:0000313" key="3">
    <source>
        <dbReference type="Proteomes" id="UP000008711"/>
    </source>
</evidence>
<evidence type="ECO:0000313" key="2">
    <source>
        <dbReference type="EMBL" id="EDV48894.1"/>
    </source>
</evidence>
<accession>B3P3K6</accession>
<dbReference type="HOGENOM" id="CLU_2335785_0_0_1"/>
<organism evidence="2 3">
    <name type="scientific">Drosophila erecta</name>
    <name type="common">Fruit fly</name>
    <dbReference type="NCBI Taxonomy" id="7220"/>
    <lineage>
        <taxon>Eukaryota</taxon>
        <taxon>Metazoa</taxon>
        <taxon>Ecdysozoa</taxon>
        <taxon>Arthropoda</taxon>
        <taxon>Hexapoda</taxon>
        <taxon>Insecta</taxon>
        <taxon>Pterygota</taxon>
        <taxon>Neoptera</taxon>
        <taxon>Endopterygota</taxon>
        <taxon>Diptera</taxon>
        <taxon>Brachycera</taxon>
        <taxon>Muscomorpha</taxon>
        <taxon>Ephydroidea</taxon>
        <taxon>Drosophilidae</taxon>
        <taxon>Drosophila</taxon>
        <taxon>Sophophora</taxon>
    </lineage>
</organism>
<dbReference type="OrthoDB" id="7872966at2759"/>
<dbReference type="GO" id="GO:0003682">
    <property type="term" value="F:chromatin binding"/>
    <property type="evidence" value="ECO:0007669"/>
    <property type="project" value="EnsemblMetazoa"/>
</dbReference>
<reference evidence="2 3" key="2">
    <citation type="journal article" date="2008" name="Bioinformatics">
        <title>Assembly reconciliation.</title>
        <authorList>
            <person name="Zimin A.V."/>
            <person name="Smith D.R."/>
            <person name="Sutton G."/>
            <person name="Yorke J.A."/>
        </authorList>
    </citation>
    <scope>NUCLEOTIDE SEQUENCE [LARGE SCALE GENOMIC DNA]</scope>
    <source>
        <strain evidence="2 3">TSC#14021-0224.01</strain>
    </source>
</reference>